<dbReference type="PANTHER" id="PTHR33254">
    <property type="entry name" value="4-HYDROXY-4-METHYL-2-OXOGLUTARATE ALDOLASE 3-RELATED"/>
    <property type="match status" value="1"/>
</dbReference>
<dbReference type="GO" id="GO:0046872">
    <property type="term" value="F:metal ion binding"/>
    <property type="evidence" value="ECO:0007669"/>
    <property type="project" value="UniProtKB-KW"/>
</dbReference>
<dbReference type="GO" id="GO:0047443">
    <property type="term" value="F:4-hydroxy-4-methyl-2-oxoglutarate aldolase activity"/>
    <property type="evidence" value="ECO:0007669"/>
    <property type="project" value="UniProtKB-EC"/>
</dbReference>
<proteinExistence type="inferred from homology"/>
<comment type="similarity">
    <text evidence="3">Belongs to the class II aldolase/RraA-like family.</text>
</comment>
<sequence length="221" mass="23321">MNTTTEASVIDRLAALPTASISDAMDSLGLHGTLHGLAGLTYDFRATGPAFTVQYAPAGKSRGSVGDFLDDVPPGAVIVIDNDGRTDVTVWGGIMTAVAAEHGIAGTVINGVCRDISTSLQQNYPLFSRGRFMRTGKDRVQLVAVQTEVTINDVRISPSDIICADADGALAVPQARAAEIAGIAERIEDTEARIVASVKSGATLVQARKDLGYHDLQWRNK</sequence>
<dbReference type="Pfam" id="PF03737">
    <property type="entry name" value="RraA-like"/>
    <property type="match status" value="1"/>
</dbReference>
<feature type="binding site" evidence="13">
    <location>
        <begin position="92"/>
        <end position="95"/>
    </location>
    <ligand>
        <name>substrate</name>
    </ligand>
</feature>
<dbReference type="CDD" id="cd16841">
    <property type="entry name" value="RraA_family"/>
    <property type="match status" value="1"/>
</dbReference>
<dbReference type="PANTHER" id="PTHR33254:SF4">
    <property type="entry name" value="4-HYDROXY-4-METHYL-2-OXOGLUTARATE ALDOLASE 3-RELATED"/>
    <property type="match status" value="1"/>
</dbReference>
<evidence type="ECO:0000256" key="8">
    <source>
        <dbReference type="ARBA" id="ARBA00025046"/>
    </source>
</evidence>
<dbReference type="InterPro" id="IPR036704">
    <property type="entry name" value="RraA/RraA-like_sf"/>
</dbReference>
<evidence type="ECO:0000256" key="3">
    <source>
        <dbReference type="ARBA" id="ARBA00008621"/>
    </source>
</evidence>
<keyword evidence="15" id="KW-1185">Reference proteome</keyword>
<keyword evidence="13" id="KW-0479">Metal-binding</keyword>
<dbReference type="RefSeq" id="WP_207616408.1">
    <property type="nucleotide sequence ID" value="NZ_JAFNLL010000026.1"/>
</dbReference>
<evidence type="ECO:0000256" key="10">
    <source>
        <dbReference type="ARBA" id="ARBA00030169"/>
    </source>
</evidence>
<evidence type="ECO:0000256" key="2">
    <source>
        <dbReference type="ARBA" id="ARBA00001968"/>
    </source>
</evidence>
<evidence type="ECO:0000313" key="15">
    <source>
        <dbReference type="Proteomes" id="UP000664164"/>
    </source>
</evidence>
<feature type="binding site" evidence="13">
    <location>
        <position position="115"/>
    </location>
    <ligand>
        <name>Mg(2+)</name>
        <dbReference type="ChEBI" id="CHEBI:18420"/>
    </ligand>
</feature>
<comment type="subunit">
    <text evidence="4">Homotrimer.</text>
</comment>
<dbReference type="EC" id="4.1.3.17" evidence="5"/>
<accession>A0A939HG53</accession>
<evidence type="ECO:0000313" key="14">
    <source>
        <dbReference type="EMBL" id="MBO1268609.1"/>
    </source>
</evidence>
<evidence type="ECO:0000256" key="4">
    <source>
        <dbReference type="ARBA" id="ARBA00011233"/>
    </source>
</evidence>
<dbReference type="Proteomes" id="UP000664164">
    <property type="component" value="Unassembled WGS sequence"/>
</dbReference>
<dbReference type="SUPFAM" id="SSF89562">
    <property type="entry name" value="RraA-like"/>
    <property type="match status" value="1"/>
</dbReference>
<keyword evidence="13" id="KW-0460">Magnesium</keyword>
<comment type="catalytic activity">
    <reaction evidence="1">
        <text>4-hydroxy-4-methyl-2-oxoglutarate = 2 pyruvate</text>
        <dbReference type="Rhea" id="RHEA:22748"/>
        <dbReference type="ChEBI" id="CHEBI:15361"/>
        <dbReference type="ChEBI" id="CHEBI:58276"/>
        <dbReference type="EC" id="4.1.3.17"/>
    </reaction>
</comment>
<reference evidence="14" key="1">
    <citation type="submission" date="2021-03" db="EMBL/GenBank/DDBJ databases">
        <title>A new species, PO-11, isolated from a karst cave deposit.</title>
        <authorList>
            <person name="Zhaoxiaoyong W."/>
        </authorList>
    </citation>
    <scope>NUCLEOTIDE SEQUENCE</scope>
    <source>
        <strain evidence="14">PO-11</strain>
    </source>
</reference>
<evidence type="ECO:0000256" key="11">
    <source>
        <dbReference type="ARBA" id="ARBA00032305"/>
    </source>
</evidence>
<dbReference type="EC" id="4.1.1.112" evidence="6"/>
<evidence type="ECO:0000256" key="5">
    <source>
        <dbReference type="ARBA" id="ARBA00012213"/>
    </source>
</evidence>
<evidence type="ECO:0000256" key="1">
    <source>
        <dbReference type="ARBA" id="ARBA00001342"/>
    </source>
</evidence>
<dbReference type="EMBL" id="JAFNLL010000026">
    <property type="protein sequence ID" value="MBO1268609.1"/>
    <property type="molecule type" value="Genomic_DNA"/>
</dbReference>
<evidence type="ECO:0000256" key="9">
    <source>
        <dbReference type="ARBA" id="ARBA00029596"/>
    </source>
</evidence>
<dbReference type="InterPro" id="IPR005493">
    <property type="entry name" value="RraA/RraA-like"/>
</dbReference>
<dbReference type="Gene3D" id="3.50.30.40">
    <property type="entry name" value="Ribonuclease E inhibitor RraA/RraA-like"/>
    <property type="match status" value="1"/>
</dbReference>
<protein>
    <recommendedName>
        <fullName evidence="7">Putative 4-hydroxy-4-methyl-2-oxoglutarate aldolase</fullName>
        <ecNumber evidence="6">4.1.1.112</ecNumber>
        <ecNumber evidence="5">4.1.3.17</ecNumber>
    </recommendedName>
    <alternativeName>
        <fullName evidence="11">Oxaloacetate decarboxylase</fullName>
    </alternativeName>
    <alternativeName>
        <fullName evidence="9">Regulator of ribonuclease activity homolog</fullName>
    </alternativeName>
    <alternativeName>
        <fullName evidence="10">RraA-like protein</fullName>
    </alternativeName>
</protein>
<comment type="catalytic activity">
    <reaction evidence="12">
        <text>oxaloacetate + H(+) = pyruvate + CO2</text>
        <dbReference type="Rhea" id="RHEA:15641"/>
        <dbReference type="ChEBI" id="CHEBI:15361"/>
        <dbReference type="ChEBI" id="CHEBI:15378"/>
        <dbReference type="ChEBI" id="CHEBI:16452"/>
        <dbReference type="ChEBI" id="CHEBI:16526"/>
        <dbReference type="EC" id="4.1.1.112"/>
    </reaction>
</comment>
<name>A0A939HG53_9MICC</name>
<evidence type="ECO:0000256" key="7">
    <source>
        <dbReference type="ARBA" id="ARBA00016549"/>
    </source>
</evidence>
<dbReference type="AlphaFoldDB" id="A0A939HG53"/>
<comment type="function">
    <text evidence="8">Catalyzes the aldol cleavage of 4-hydroxy-4-methyl-2-oxoglutarate (HMG) into 2 molecules of pyruvate. Also contains a secondary oxaloacetate (OAA) decarboxylase activity due to the common pyruvate enolate transition state formed following C-C bond cleavage in the retro-aldol and decarboxylation reactions.</text>
</comment>
<evidence type="ECO:0000256" key="13">
    <source>
        <dbReference type="PIRSR" id="PIRSR605493-1"/>
    </source>
</evidence>
<evidence type="ECO:0000256" key="6">
    <source>
        <dbReference type="ARBA" id="ARBA00012947"/>
    </source>
</evidence>
<dbReference type="GO" id="GO:0008948">
    <property type="term" value="F:oxaloacetate decarboxylase activity"/>
    <property type="evidence" value="ECO:0007669"/>
    <property type="project" value="UniProtKB-EC"/>
</dbReference>
<organism evidence="14 15">
    <name type="scientific">Arthrobacter cavernae</name>
    <dbReference type="NCBI Taxonomy" id="2817681"/>
    <lineage>
        <taxon>Bacteria</taxon>
        <taxon>Bacillati</taxon>
        <taxon>Actinomycetota</taxon>
        <taxon>Actinomycetes</taxon>
        <taxon>Micrococcales</taxon>
        <taxon>Micrococcaceae</taxon>
        <taxon>Arthrobacter</taxon>
    </lineage>
</organism>
<feature type="binding site" evidence="13">
    <location>
        <position position="114"/>
    </location>
    <ligand>
        <name>substrate</name>
    </ligand>
</feature>
<evidence type="ECO:0000256" key="12">
    <source>
        <dbReference type="ARBA" id="ARBA00047973"/>
    </source>
</evidence>
<gene>
    <name evidence="14" type="ORF">J1902_11595</name>
</gene>
<comment type="caution">
    <text evidence="14">The sequence shown here is derived from an EMBL/GenBank/DDBJ whole genome shotgun (WGS) entry which is preliminary data.</text>
</comment>
<comment type="cofactor">
    <cofactor evidence="13">
        <name>Mg(2+)</name>
        <dbReference type="ChEBI" id="CHEBI:18420"/>
    </cofactor>
</comment>
<comment type="cofactor">
    <cofactor evidence="2">
        <name>a divalent metal cation</name>
        <dbReference type="ChEBI" id="CHEBI:60240"/>
    </cofactor>
</comment>